<dbReference type="InterPro" id="IPR036770">
    <property type="entry name" value="Ankyrin_rpt-contain_sf"/>
</dbReference>
<keyword evidence="7" id="KW-1185">Reference proteome</keyword>
<dbReference type="InterPro" id="IPR002110">
    <property type="entry name" value="Ankyrin_rpt"/>
</dbReference>
<evidence type="ECO:0000256" key="3">
    <source>
        <dbReference type="PROSITE-ProRule" id="PRU00023"/>
    </source>
</evidence>
<evidence type="ECO:0000313" key="6">
    <source>
        <dbReference type="EMBL" id="KAK3879401.1"/>
    </source>
</evidence>
<feature type="non-terminal residue" evidence="6">
    <location>
        <position position="781"/>
    </location>
</feature>
<feature type="repeat" description="ANK" evidence="3">
    <location>
        <begin position="218"/>
        <end position="250"/>
    </location>
</feature>
<dbReference type="GO" id="GO:0005737">
    <property type="term" value="C:cytoplasm"/>
    <property type="evidence" value="ECO:0007669"/>
    <property type="project" value="TreeGrafter"/>
</dbReference>
<organism evidence="6 7">
    <name type="scientific">Petrolisthes cinctipes</name>
    <name type="common">Flat porcelain crab</name>
    <dbReference type="NCBI Taxonomy" id="88211"/>
    <lineage>
        <taxon>Eukaryota</taxon>
        <taxon>Metazoa</taxon>
        <taxon>Ecdysozoa</taxon>
        <taxon>Arthropoda</taxon>
        <taxon>Crustacea</taxon>
        <taxon>Multicrustacea</taxon>
        <taxon>Malacostraca</taxon>
        <taxon>Eumalacostraca</taxon>
        <taxon>Eucarida</taxon>
        <taxon>Decapoda</taxon>
        <taxon>Pleocyemata</taxon>
        <taxon>Anomura</taxon>
        <taxon>Galatheoidea</taxon>
        <taxon>Porcellanidae</taxon>
        <taxon>Petrolisthes</taxon>
    </lineage>
</organism>
<dbReference type="PRINTS" id="PR01415">
    <property type="entry name" value="ANKYRIN"/>
</dbReference>
<dbReference type="PROSITE" id="PS50225">
    <property type="entry name" value="SOCS"/>
    <property type="match status" value="1"/>
</dbReference>
<evidence type="ECO:0000313" key="7">
    <source>
        <dbReference type="Proteomes" id="UP001286313"/>
    </source>
</evidence>
<dbReference type="EMBL" id="JAWQEG010001450">
    <property type="protein sequence ID" value="KAK3879401.1"/>
    <property type="molecule type" value="Genomic_DNA"/>
</dbReference>
<evidence type="ECO:0000256" key="1">
    <source>
        <dbReference type="ARBA" id="ARBA00022737"/>
    </source>
</evidence>
<gene>
    <name evidence="6" type="ORF">Pcinc_016031</name>
</gene>
<keyword evidence="1" id="KW-0677">Repeat</keyword>
<dbReference type="SMART" id="SM00248">
    <property type="entry name" value="ANK"/>
    <property type="match status" value="10"/>
</dbReference>
<comment type="caution">
    <text evidence="6">The sequence shown here is derived from an EMBL/GenBank/DDBJ whole genome shotgun (WGS) entry which is preliminary data.</text>
</comment>
<dbReference type="SMART" id="SM00969">
    <property type="entry name" value="SOCS_box"/>
    <property type="match status" value="1"/>
</dbReference>
<dbReference type="PANTHER" id="PTHR24198">
    <property type="entry name" value="ANKYRIN REPEAT AND PROTEIN KINASE DOMAIN-CONTAINING PROTEIN"/>
    <property type="match status" value="1"/>
</dbReference>
<feature type="repeat" description="ANK" evidence="3">
    <location>
        <begin position="43"/>
        <end position="64"/>
    </location>
</feature>
<feature type="compositionally biased region" description="Acidic residues" evidence="4">
    <location>
        <begin position="760"/>
        <end position="781"/>
    </location>
</feature>
<dbReference type="PROSITE" id="PS50088">
    <property type="entry name" value="ANK_REPEAT"/>
    <property type="match status" value="4"/>
</dbReference>
<dbReference type="PROSITE" id="PS50297">
    <property type="entry name" value="ANK_REP_REGION"/>
    <property type="match status" value="3"/>
</dbReference>
<protein>
    <recommendedName>
        <fullName evidence="5">SOCS box domain-containing protein</fullName>
    </recommendedName>
</protein>
<evidence type="ECO:0000256" key="4">
    <source>
        <dbReference type="SAM" id="MobiDB-lite"/>
    </source>
</evidence>
<dbReference type="Pfam" id="PF12796">
    <property type="entry name" value="Ank_2"/>
    <property type="match status" value="2"/>
</dbReference>
<feature type="region of interest" description="Disordered" evidence="4">
    <location>
        <begin position="269"/>
        <end position="301"/>
    </location>
</feature>
<feature type="domain" description="SOCS box" evidence="5">
    <location>
        <begin position="581"/>
        <end position="642"/>
    </location>
</feature>
<proteinExistence type="predicted"/>
<reference evidence="6" key="1">
    <citation type="submission" date="2023-10" db="EMBL/GenBank/DDBJ databases">
        <title>Genome assemblies of two species of porcelain crab, Petrolisthes cinctipes and Petrolisthes manimaculis (Anomura: Porcellanidae).</title>
        <authorList>
            <person name="Angst P."/>
        </authorList>
    </citation>
    <scope>NUCLEOTIDE SEQUENCE</scope>
    <source>
        <strain evidence="6">PB745_01</strain>
        <tissue evidence="6">Gill</tissue>
    </source>
</reference>
<accession>A0AAE1FT84</accession>
<dbReference type="AlphaFoldDB" id="A0AAE1FT84"/>
<dbReference type="Gene3D" id="1.25.40.20">
    <property type="entry name" value="Ankyrin repeat-containing domain"/>
    <property type="match status" value="2"/>
</dbReference>
<feature type="compositionally biased region" description="Acidic residues" evidence="4">
    <location>
        <begin position="699"/>
        <end position="733"/>
    </location>
</feature>
<dbReference type="Pfam" id="PF00023">
    <property type="entry name" value="Ank"/>
    <property type="match status" value="1"/>
</dbReference>
<dbReference type="SUPFAM" id="SSF48403">
    <property type="entry name" value="Ankyrin repeat"/>
    <property type="match status" value="1"/>
</dbReference>
<feature type="compositionally biased region" description="Acidic residues" evidence="4">
    <location>
        <begin position="280"/>
        <end position="295"/>
    </location>
</feature>
<feature type="region of interest" description="Disordered" evidence="4">
    <location>
        <begin position="667"/>
        <end position="781"/>
    </location>
</feature>
<name>A0AAE1FT84_PETCI</name>
<sequence length="781" mass="88441">MDFNETYEDTVSSVAFAARCGDAALLKELIQVHNKPTILYDNRGWRPLHEAASQGHQECVRLLVMADDAEVDTLTFSGLTPLYLAVVKHLEMDGESECVKILLEAGADPDMAHGVSWSLPVTKAVRNVALVKQLLDAGADPNREEFENGTPLHAAVEEGTLESVSLLLDRGADMTNMGEVSHTPFHALMLQHRRLTQPMDVLRLFIDRGINVDIRDMDGTTPLMLAVQSGWKYGVWKLLECGADVNLVNYHDVLALHYAIEFPKDDNNRMQQRKRKWQSDDDDDDDDDGDDDGGDGVDGNKVADYSFCEYEREEDTELLEKMLSLTSKGKFMPDTDDPQRLVKQLVSYSIYHLGIQWKRYKKLRTLLDAGIPPDRFLQETTGHIANLTIIPTNRKTEMPQVLVNIGVSYDTPLAFLLSSWPINTQLVHLVKYMVQKGSCVNALHPTCLPPLVALVKNKRATYKDGSPSLEILQYLIEKGADVMYKVSESDLLPVALHVSSLFNTAAFFRLLQSGVPVHTIYTHNTLRLLKDNYQYTWPRPFHLYDGFPWLIISWLHTVHLFVSHLPLDTCLLFNRSGDDTNLTAAWHKLDEKIGSPKSLQHLCILSVRNAVGEARGWPKLSTTLQQLATRLQLPQTISDLLQFKQTCLDSLNHIPAKLRHTRMTVRTPHEDEWEGDSSSEYGPMYALSDSDSEPRIYNNDDDDDEEEESSDDDDDDEEEEEEEDDDEYDDDDNGEMKIEEQPVDFFMGAVDMNVNTGGQESDDDDDDDDEGEEEEELDEEE</sequence>
<keyword evidence="2 3" id="KW-0040">ANK repeat</keyword>
<dbReference type="InterPro" id="IPR001496">
    <property type="entry name" value="SOCS_box"/>
</dbReference>
<feature type="repeat" description="ANK" evidence="3">
    <location>
        <begin position="77"/>
        <end position="114"/>
    </location>
</feature>
<evidence type="ECO:0000259" key="5">
    <source>
        <dbReference type="PROSITE" id="PS50225"/>
    </source>
</evidence>
<dbReference type="Proteomes" id="UP001286313">
    <property type="component" value="Unassembled WGS sequence"/>
</dbReference>
<feature type="repeat" description="ANK" evidence="3">
    <location>
        <begin position="147"/>
        <end position="179"/>
    </location>
</feature>
<dbReference type="PANTHER" id="PTHR24198:SF165">
    <property type="entry name" value="ANKYRIN REPEAT-CONTAINING PROTEIN-RELATED"/>
    <property type="match status" value="1"/>
</dbReference>
<evidence type="ECO:0000256" key="2">
    <source>
        <dbReference type="ARBA" id="ARBA00023043"/>
    </source>
</evidence>